<dbReference type="AlphaFoldDB" id="A0A345BY41"/>
<dbReference type="Pfam" id="PF02690">
    <property type="entry name" value="Na_Pi_cotrans"/>
    <property type="match status" value="2"/>
</dbReference>
<evidence type="ECO:0000256" key="5">
    <source>
        <dbReference type="ARBA" id="ARBA00023136"/>
    </source>
</evidence>
<dbReference type="InterPro" id="IPR004633">
    <property type="entry name" value="NaPi_cotrn-rel/YqeW-like"/>
</dbReference>
<feature type="transmembrane region" description="Helical" evidence="6">
    <location>
        <begin position="102"/>
        <end position="124"/>
    </location>
</feature>
<keyword evidence="4 6" id="KW-1133">Transmembrane helix</keyword>
<keyword evidence="9" id="KW-1185">Reference proteome</keyword>
<protein>
    <submittedName>
        <fullName evidence="8">Na/Pi cotransporter family protein</fullName>
    </submittedName>
</protein>
<accession>A0A345BY41</accession>
<feature type="transmembrane region" description="Helical" evidence="6">
    <location>
        <begin position="164"/>
        <end position="182"/>
    </location>
</feature>
<comment type="subcellular location">
    <subcellularLocation>
        <location evidence="1">Cell membrane</location>
        <topology evidence="1">Multi-pass membrane protein</topology>
    </subcellularLocation>
</comment>
<keyword evidence="2" id="KW-1003">Cell membrane</keyword>
<dbReference type="Proteomes" id="UP000252100">
    <property type="component" value="Chromosome"/>
</dbReference>
<dbReference type="OrthoDB" id="9763003at2"/>
<evidence type="ECO:0000259" key="7">
    <source>
        <dbReference type="Pfam" id="PF01895"/>
    </source>
</evidence>
<dbReference type="KEGG" id="rue:DT065_07405"/>
<dbReference type="EMBL" id="CP031092">
    <property type="protein sequence ID" value="AXF55872.1"/>
    <property type="molecule type" value="Genomic_DNA"/>
</dbReference>
<reference evidence="8 9" key="1">
    <citation type="journal article" date="2018" name="J. Microbiol.">
        <title>Salicibibacter kimchii gen. nov., sp. nov., a moderately halophilic and alkalitolerant bacterium in the family Bacillaceae, isolated from kimchi.</title>
        <authorList>
            <person name="Jang J.Y."/>
            <person name="Oh Y.J."/>
            <person name="Lim S.K."/>
            <person name="Park H.K."/>
            <person name="Lee C."/>
            <person name="Kim J.Y."/>
            <person name="Lee M.A."/>
            <person name="Choi H.J."/>
        </authorList>
    </citation>
    <scope>NUCLEOTIDE SEQUENCE [LARGE SCALE GENOMIC DNA]</scope>
    <source>
        <strain evidence="8 9">NKC1-1</strain>
    </source>
</reference>
<dbReference type="GO" id="GO:0044341">
    <property type="term" value="P:sodium-dependent phosphate transport"/>
    <property type="evidence" value="ECO:0007669"/>
    <property type="project" value="InterPro"/>
</dbReference>
<feature type="transmembrane region" description="Helical" evidence="6">
    <location>
        <begin position="277"/>
        <end position="295"/>
    </location>
</feature>
<feature type="transmembrane region" description="Helical" evidence="6">
    <location>
        <begin position="189"/>
        <end position="207"/>
    </location>
</feature>
<feature type="transmembrane region" description="Helical" evidence="6">
    <location>
        <begin position="6"/>
        <end position="28"/>
    </location>
</feature>
<evidence type="ECO:0000313" key="9">
    <source>
        <dbReference type="Proteomes" id="UP000252100"/>
    </source>
</evidence>
<feature type="transmembrane region" description="Helical" evidence="6">
    <location>
        <begin position="244"/>
        <end position="265"/>
    </location>
</feature>
<dbReference type="GO" id="GO:0005886">
    <property type="term" value="C:plasma membrane"/>
    <property type="evidence" value="ECO:0007669"/>
    <property type="project" value="UniProtKB-SubCell"/>
</dbReference>
<dbReference type="Pfam" id="PF01895">
    <property type="entry name" value="PhoU"/>
    <property type="match status" value="2"/>
</dbReference>
<proteinExistence type="predicted"/>
<organism evidence="8 9">
    <name type="scientific">Salicibibacter kimchii</name>
    <dbReference type="NCBI Taxonomy" id="2099786"/>
    <lineage>
        <taxon>Bacteria</taxon>
        <taxon>Bacillati</taxon>
        <taxon>Bacillota</taxon>
        <taxon>Bacilli</taxon>
        <taxon>Bacillales</taxon>
        <taxon>Bacillaceae</taxon>
        <taxon>Salicibibacter</taxon>
    </lineage>
</organism>
<evidence type="ECO:0000256" key="2">
    <source>
        <dbReference type="ARBA" id="ARBA00022475"/>
    </source>
</evidence>
<dbReference type="InterPro" id="IPR026022">
    <property type="entry name" value="PhoU_dom"/>
</dbReference>
<dbReference type="PANTHER" id="PTHR10010">
    <property type="entry name" value="SOLUTE CARRIER FAMILY 34 SODIUM PHOSPHATE , MEMBER 2-RELATED"/>
    <property type="match status" value="1"/>
</dbReference>
<name>A0A345BY41_9BACI</name>
<feature type="domain" description="PhoU" evidence="7">
    <location>
        <begin position="443"/>
        <end position="523"/>
    </location>
</feature>
<dbReference type="InterPro" id="IPR003841">
    <property type="entry name" value="Na/Pi_transpt"/>
</dbReference>
<dbReference type="InterPro" id="IPR038078">
    <property type="entry name" value="PhoU-like_sf"/>
</dbReference>
<feature type="transmembrane region" description="Helical" evidence="6">
    <location>
        <begin position="49"/>
        <end position="82"/>
    </location>
</feature>
<keyword evidence="5 6" id="KW-0472">Membrane</keyword>
<gene>
    <name evidence="8" type="ORF">DT065_07405</name>
</gene>
<dbReference type="NCBIfam" id="NF037997">
    <property type="entry name" value="Na_Pi_symport"/>
    <property type="match status" value="1"/>
</dbReference>
<dbReference type="NCBIfam" id="TIGR00704">
    <property type="entry name" value="NaPi_cotrn_rel"/>
    <property type="match status" value="1"/>
</dbReference>
<evidence type="ECO:0000313" key="8">
    <source>
        <dbReference type="EMBL" id="AXF55872.1"/>
    </source>
</evidence>
<dbReference type="RefSeq" id="WP_114372146.1">
    <property type="nucleotide sequence ID" value="NZ_CP031092.1"/>
</dbReference>
<evidence type="ECO:0000256" key="6">
    <source>
        <dbReference type="SAM" id="Phobius"/>
    </source>
</evidence>
<dbReference type="SUPFAM" id="SSF109755">
    <property type="entry name" value="PhoU-like"/>
    <property type="match status" value="1"/>
</dbReference>
<evidence type="ECO:0000256" key="4">
    <source>
        <dbReference type="ARBA" id="ARBA00022989"/>
    </source>
</evidence>
<feature type="domain" description="PhoU" evidence="7">
    <location>
        <begin position="358"/>
        <end position="421"/>
    </location>
</feature>
<keyword evidence="3 6" id="KW-0812">Transmembrane</keyword>
<dbReference type="GO" id="GO:0005436">
    <property type="term" value="F:sodium:phosphate symporter activity"/>
    <property type="evidence" value="ECO:0007669"/>
    <property type="project" value="InterPro"/>
</dbReference>
<feature type="transmembrane region" description="Helical" evidence="6">
    <location>
        <begin position="131"/>
        <end position="152"/>
    </location>
</feature>
<dbReference type="Gene3D" id="1.20.58.220">
    <property type="entry name" value="Phosphate transport system protein phou homolog 2, domain 2"/>
    <property type="match status" value="1"/>
</dbReference>
<evidence type="ECO:0000256" key="1">
    <source>
        <dbReference type="ARBA" id="ARBA00004651"/>
    </source>
</evidence>
<sequence length="529" mass="58936">MNWIDVSIQLLGGLAIFLYGMHVASDGLRKSSSYQLNLFLRKVTKNQWYGALAGIVLAAILQSSTAATVMIVGFVNAGLISLRRAMGILLGSAVGTTLTVQLIAFAITDYALVFVILGVLLYLFDSKLRTYGAIVLGFGFVFFGLGLMTGAMEPLQSSELFRESLLVIAEYPLLFVLVAALFTAIIQNSAATIALTFALTSSGLISLEAAVYTVYGANLGTVVTAMIASLKASKDAQRAALAHAIFKAIGVIVFLPFTSLFVQVLPLLGGDVERQLANAHTIFNIVNMLLLLPFCNRFADWMVKLLPEKTEPAKDVKYIDRDSVQFPSVGLLQARKELERVAEKIRYHMLPHMIAMIQNERIREAVVAEEKVIDHLYKAIYHHLQRLMEQNLNDRESEEALKLLYFNNDMERMANTVKDMTRTIAKLDRGGKQLSEWERAKVSELYEEVMKSFDDAIQAFQGQDEEVAVRVIHSNPKILRMERELRYQHFYHGASSSSTVSVVFSDLMNSMLRIHQHSVNISHTLLGMV</sequence>
<evidence type="ECO:0000256" key="3">
    <source>
        <dbReference type="ARBA" id="ARBA00022692"/>
    </source>
</evidence>
<dbReference type="PANTHER" id="PTHR10010:SF46">
    <property type="entry name" value="SODIUM-DEPENDENT PHOSPHATE TRANSPORT PROTEIN 2B"/>
    <property type="match status" value="1"/>
</dbReference>